<keyword evidence="11" id="KW-1185">Reference proteome</keyword>
<dbReference type="PRINTS" id="PR01039">
    <property type="entry name" value="TRNASYNTHTRP"/>
</dbReference>
<evidence type="ECO:0000256" key="4">
    <source>
        <dbReference type="ARBA" id="ARBA00022741"/>
    </source>
</evidence>
<evidence type="ECO:0000256" key="5">
    <source>
        <dbReference type="ARBA" id="ARBA00022840"/>
    </source>
</evidence>
<dbReference type="Proteomes" id="UP000198636">
    <property type="component" value="Unassembled WGS sequence"/>
</dbReference>
<evidence type="ECO:0000256" key="6">
    <source>
        <dbReference type="ARBA" id="ARBA00022917"/>
    </source>
</evidence>
<dbReference type="NCBIfam" id="TIGR00233">
    <property type="entry name" value="trpS"/>
    <property type="match status" value="1"/>
</dbReference>
<dbReference type="AlphaFoldDB" id="A0A1G5I537"/>
<reference evidence="10 11" key="1">
    <citation type="submission" date="2016-10" db="EMBL/GenBank/DDBJ databases">
        <authorList>
            <person name="de Groot N.N."/>
        </authorList>
    </citation>
    <scope>NUCLEOTIDE SEQUENCE [LARGE SCALE GENOMIC DNA]</scope>
    <source>
        <strain evidence="10 11">DSM 18978</strain>
    </source>
</reference>
<dbReference type="GO" id="GO:0006436">
    <property type="term" value="P:tryptophanyl-tRNA aminoacylation"/>
    <property type="evidence" value="ECO:0007669"/>
    <property type="project" value="UniProtKB-UniRule"/>
</dbReference>
<comment type="similarity">
    <text evidence="1 9">Belongs to the class-I aminoacyl-tRNA synthetase family.</text>
</comment>
<protein>
    <recommendedName>
        <fullName evidence="2 8">Tryptophan--tRNA ligase</fullName>
        <ecNumber evidence="2 8">6.1.1.2</ecNumber>
    </recommendedName>
</protein>
<keyword evidence="5 9" id="KW-0067">ATP-binding</keyword>
<dbReference type="PANTHER" id="PTHR43766:SF1">
    <property type="entry name" value="TRYPTOPHAN--TRNA LIGASE, MITOCHONDRIAL"/>
    <property type="match status" value="1"/>
</dbReference>
<evidence type="ECO:0000256" key="8">
    <source>
        <dbReference type="NCBIfam" id="TIGR00233"/>
    </source>
</evidence>
<keyword evidence="6 9" id="KW-0648">Protein biosynthesis</keyword>
<dbReference type="PROSITE" id="PS00178">
    <property type="entry name" value="AA_TRNA_LIGASE_I"/>
    <property type="match status" value="1"/>
</dbReference>
<evidence type="ECO:0000256" key="2">
    <source>
        <dbReference type="ARBA" id="ARBA00013161"/>
    </source>
</evidence>
<sequence>MTKKMLTGVRPTGLLHLGHYIGAFKEYIHLQPQYENFLIISDLHMLTTRCSKEDIAVVGNNAKNIIIDSIAMGIDPHNTTFYLQSNIPELTYIFVLIQNLITIGRAKATPSLTKITREIGIENLPLGLLAYPVLEAGDILSVQADIVPVGKDNIDHISMTQEIIDRINKTYGADFPIPECISEDKNFVIGLDGAEKMSKSLNNTIFIRDNENVIEDKISQIPWVSPQDTSTVNPIIEYLQIFEEDKRIALSLRQSYFDGQDVEREAREQLNVTLNTLLNPMRTRVEKYTSNPELVDEILKDGTLKTRERVNETLEKLKNCMGMYNCCK</sequence>
<evidence type="ECO:0000256" key="9">
    <source>
        <dbReference type="RuleBase" id="RU363036"/>
    </source>
</evidence>
<dbReference type="RefSeq" id="WP_091543351.1">
    <property type="nucleotide sequence ID" value="NZ_FMUS01000013.1"/>
</dbReference>
<dbReference type="GO" id="GO:0005829">
    <property type="term" value="C:cytosol"/>
    <property type="evidence" value="ECO:0007669"/>
    <property type="project" value="TreeGrafter"/>
</dbReference>
<dbReference type="EMBL" id="FMUS01000013">
    <property type="protein sequence ID" value="SCY70901.1"/>
    <property type="molecule type" value="Genomic_DNA"/>
</dbReference>
<dbReference type="InterPro" id="IPR001412">
    <property type="entry name" value="aa-tRNA-synth_I_CS"/>
</dbReference>
<organism evidence="10 11">
    <name type="scientific">Alkaliphilus peptidifermentans DSM 18978</name>
    <dbReference type="NCBI Taxonomy" id="1120976"/>
    <lineage>
        <taxon>Bacteria</taxon>
        <taxon>Bacillati</taxon>
        <taxon>Bacillota</taxon>
        <taxon>Clostridia</taxon>
        <taxon>Peptostreptococcales</taxon>
        <taxon>Natronincolaceae</taxon>
        <taxon>Alkaliphilus</taxon>
    </lineage>
</organism>
<name>A0A1G5I537_9FIRM</name>
<dbReference type="Pfam" id="PF00579">
    <property type="entry name" value="tRNA-synt_1b"/>
    <property type="match status" value="1"/>
</dbReference>
<gene>
    <name evidence="10" type="ORF">SAMN03080606_02252</name>
</gene>
<evidence type="ECO:0000313" key="11">
    <source>
        <dbReference type="Proteomes" id="UP000198636"/>
    </source>
</evidence>
<keyword evidence="4 9" id="KW-0547">Nucleotide-binding</keyword>
<dbReference type="SUPFAM" id="SSF52374">
    <property type="entry name" value="Nucleotidylyl transferase"/>
    <property type="match status" value="1"/>
</dbReference>
<keyword evidence="7 9" id="KW-0030">Aminoacyl-tRNA synthetase</keyword>
<evidence type="ECO:0000256" key="7">
    <source>
        <dbReference type="ARBA" id="ARBA00023146"/>
    </source>
</evidence>
<evidence type="ECO:0000256" key="1">
    <source>
        <dbReference type="ARBA" id="ARBA00005594"/>
    </source>
</evidence>
<dbReference type="Gene3D" id="3.40.50.620">
    <property type="entry name" value="HUPs"/>
    <property type="match status" value="1"/>
</dbReference>
<dbReference type="InterPro" id="IPR050203">
    <property type="entry name" value="Trp-tRNA_synthetase"/>
</dbReference>
<dbReference type="Gene3D" id="1.10.240.10">
    <property type="entry name" value="Tyrosyl-Transfer RNA Synthetase"/>
    <property type="match status" value="1"/>
</dbReference>
<evidence type="ECO:0000256" key="3">
    <source>
        <dbReference type="ARBA" id="ARBA00022598"/>
    </source>
</evidence>
<dbReference type="STRING" id="1120976.SAMN03080606_02252"/>
<dbReference type="PANTHER" id="PTHR43766">
    <property type="entry name" value="TRYPTOPHAN--TRNA LIGASE, MITOCHONDRIAL"/>
    <property type="match status" value="1"/>
</dbReference>
<dbReference type="EC" id="6.1.1.2" evidence="2 8"/>
<dbReference type="GO" id="GO:0005524">
    <property type="term" value="F:ATP binding"/>
    <property type="evidence" value="ECO:0007669"/>
    <property type="project" value="UniProtKB-KW"/>
</dbReference>
<dbReference type="InterPro" id="IPR014729">
    <property type="entry name" value="Rossmann-like_a/b/a_fold"/>
</dbReference>
<accession>A0A1G5I537</accession>
<dbReference type="OrthoDB" id="9801042at2"/>
<dbReference type="GO" id="GO:0004830">
    <property type="term" value="F:tryptophan-tRNA ligase activity"/>
    <property type="evidence" value="ECO:0007669"/>
    <property type="project" value="UniProtKB-UniRule"/>
</dbReference>
<dbReference type="InterPro" id="IPR002306">
    <property type="entry name" value="Trp-tRNA-ligase"/>
</dbReference>
<dbReference type="InterPro" id="IPR002305">
    <property type="entry name" value="aa-tRNA-synth_Ic"/>
</dbReference>
<keyword evidence="3 9" id="KW-0436">Ligase</keyword>
<evidence type="ECO:0000313" key="10">
    <source>
        <dbReference type="EMBL" id="SCY70901.1"/>
    </source>
</evidence>
<proteinExistence type="inferred from homology"/>